<keyword evidence="2" id="KW-1185">Reference proteome</keyword>
<dbReference type="EMBL" id="RAPQ01000011">
    <property type="protein sequence ID" value="RKD98756.1"/>
    <property type="molecule type" value="Genomic_DNA"/>
</dbReference>
<organism evidence="1 2">
    <name type="scientific">Marinifilum flexuosum</name>
    <dbReference type="NCBI Taxonomy" id="1117708"/>
    <lineage>
        <taxon>Bacteria</taxon>
        <taxon>Pseudomonadati</taxon>
        <taxon>Bacteroidota</taxon>
        <taxon>Bacteroidia</taxon>
        <taxon>Marinilabiliales</taxon>
        <taxon>Marinifilaceae</taxon>
    </lineage>
</organism>
<name>A0A419WTL7_9BACT</name>
<protein>
    <submittedName>
        <fullName evidence="1">Uncharacterized protein</fullName>
    </submittedName>
</protein>
<dbReference type="RefSeq" id="WP_120241331.1">
    <property type="nucleotide sequence ID" value="NZ_RAPQ01000011.1"/>
</dbReference>
<gene>
    <name evidence="1" type="ORF">BXY64_3619</name>
</gene>
<comment type="caution">
    <text evidence="1">The sequence shown here is derived from an EMBL/GenBank/DDBJ whole genome shotgun (WGS) entry which is preliminary data.</text>
</comment>
<reference evidence="1 2" key="1">
    <citation type="submission" date="2018-09" db="EMBL/GenBank/DDBJ databases">
        <title>Genomic Encyclopedia of Archaeal and Bacterial Type Strains, Phase II (KMG-II): from individual species to whole genera.</title>
        <authorList>
            <person name="Goeker M."/>
        </authorList>
    </citation>
    <scope>NUCLEOTIDE SEQUENCE [LARGE SCALE GENOMIC DNA]</scope>
    <source>
        <strain evidence="1 2">DSM 21950</strain>
    </source>
</reference>
<dbReference type="AlphaFoldDB" id="A0A419WTL7"/>
<sequence length="85" mass="9532">MSEFKKAVKELMQDLNSNEVAIIEKSDFDSSSAKLLSYGKVELGGDAVQVLSKENQQVTQLHNELLICSSKNRKAVWDFISRSLL</sequence>
<proteinExistence type="predicted"/>
<accession>A0A419WTL7</accession>
<evidence type="ECO:0000313" key="1">
    <source>
        <dbReference type="EMBL" id="RKD98756.1"/>
    </source>
</evidence>
<dbReference type="OrthoDB" id="1121729at2"/>
<evidence type="ECO:0000313" key="2">
    <source>
        <dbReference type="Proteomes" id="UP000284531"/>
    </source>
</evidence>
<dbReference type="Proteomes" id="UP000284531">
    <property type="component" value="Unassembled WGS sequence"/>
</dbReference>